<dbReference type="GO" id="GO:0005789">
    <property type="term" value="C:endoplasmic reticulum membrane"/>
    <property type="evidence" value="ECO:0007669"/>
    <property type="project" value="InterPro"/>
</dbReference>
<proteinExistence type="inferred from homology"/>
<dbReference type="GO" id="GO:0005886">
    <property type="term" value="C:plasma membrane"/>
    <property type="evidence" value="ECO:0007669"/>
    <property type="project" value="TreeGrafter"/>
</dbReference>
<reference evidence="8" key="1">
    <citation type="submission" date="2021-09" db="EMBL/GenBank/DDBJ databases">
        <authorList>
            <consortium name="AG Swart"/>
            <person name="Singh M."/>
            <person name="Singh A."/>
            <person name="Seah K."/>
            <person name="Emmerich C."/>
        </authorList>
    </citation>
    <scope>NUCLEOTIDE SEQUENCE</scope>
    <source>
        <strain evidence="8">ATCC30299</strain>
    </source>
</reference>
<dbReference type="EMBL" id="CAJZBQ010000013">
    <property type="protein sequence ID" value="CAG9315321.1"/>
    <property type="molecule type" value="Genomic_DNA"/>
</dbReference>
<dbReference type="InterPro" id="IPR016763">
    <property type="entry name" value="VAP"/>
</dbReference>
<dbReference type="Gene3D" id="2.60.40.10">
    <property type="entry name" value="Immunoglobulins"/>
    <property type="match status" value="1"/>
</dbReference>
<accession>A0AAU9INH5</accession>
<dbReference type="PANTHER" id="PTHR10809:SF6">
    <property type="entry name" value="AT11025P-RELATED"/>
    <property type="match status" value="1"/>
</dbReference>
<dbReference type="GO" id="GO:0090158">
    <property type="term" value="P:endoplasmic reticulum membrane organization"/>
    <property type="evidence" value="ECO:0007669"/>
    <property type="project" value="TreeGrafter"/>
</dbReference>
<evidence type="ECO:0000256" key="6">
    <source>
        <dbReference type="SAM" id="Phobius"/>
    </source>
</evidence>
<evidence type="ECO:0000256" key="3">
    <source>
        <dbReference type="ARBA" id="ARBA00022692"/>
    </source>
</evidence>
<dbReference type="InterPro" id="IPR013783">
    <property type="entry name" value="Ig-like_fold"/>
</dbReference>
<dbReference type="GO" id="GO:0061817">
    <property type="term" value="P:endoplasmic reticulum-plasma membrane tethering"/>
    <property type="evidence" value="ECO:0007669"/>
    <property type="project" value="TreeGrafter"/>
</dbReference>
<dbReference type="SUPFAM" id="SSF49354">
    <property type="entry name" value="PapD-like"/>
    <property type="match status" value="1"/>
</dbReference>
<dbReference type="PANTHER" id="PTHR10809">
    <property type="entry name" value="VESICLE-ASSOCIATED MEMBRANE PROTEIN-ASSOCIATED PROTEIN"/>
    <property type="match status" value="1"/>
</dbReference>
<feature type="transmembrane region" description="Helical" evidence="6">
    <location>
        <begin position="176"/>
        <end position="197"/>
    </location>
</feature>
<dbReference type="Proteomes" id="UP001162131">
    <property type="component" value="Unassembled WGS sequence"/>
</dbReference>
<gene>
    <name evidence="8" type="ORF">BSTOLATCC_MIC13095</name>
</gene>
<comment type="similarity">
    <text evidence="2">Belongs to the VAMP-associated protein (VAP) (TC 9.B.17) family.</text>
</comment>
<organism evidence="8 9">
    <name type="scientific">Blepharisma stoltei</name>
    <dbReference type="NCBI Taxonomy" id="1481888"/>
    <lineage>
        <taxon>Eukaryota</taxon>
        <taxon>Sar</taxon>
        <taxon>Alveolata</taxon>
        <taxon>Ciliophora</taxon>
        <taxon>Postciliodesmatophora</taxon>
        <taxon>Heterotrichea</taxon>
        <taxon>Heterotrichida</taxon>
        <taxon>Blepharismidae</taxon>
        <taxon>Blepharisma</taxon>
    </lineage>
</organism>
<feature type="domain" description="MSP" evidence="7">
    <location>
        <begin position="12"/>
        <end position="122"/>
    </location>
</feature>
<dbReference type="InterPro" id="IPR000535">
    <property type="entry name" value="MSP_dom"/>
</dbReference>
<keyword evidence="3 6" id="KW-0812">Transmembrane</keyword>
<dbReference type="Pfam" id="PF00635">
    <property type="entry name" value="Motile_Sperm"/>
    <property type="match status" value="1"/>
</dbReference>
<evidence type="ECO:0000256" key="1">
    <source>
        <dbReference type="ARBA" id="ARBA00004211"/>
    </source>
</evidence>
<keyword evidence="4 6" id="KW-1133">Transmembrane helix</keyword>
<protein>
    <recommendedName>
        <fullName evidence="7">MSP domain-containing protein</fullName>
    </recommendedName>
</protein>
<keyword evidence="5 6" id="KW-0472">Membrane</keyword>
<evidence type="ECO:0000256" key="4">
    <source>
        <dbReference type="ARBA" id="ARBA00022989"/>
    </source>
</evidence>
<dbReference type="PROSITE" id="PS50202">
    <property type="entry name" value="MSP"/>
    <property type="match status" value="1"/>
</dbReference>
<evidence type="ECO:0000256" key="5">
    <source>
        <dbReference type="ARBA" id="ARBA00023136"/>
    </source>
</evidence>
<evidence type="ECO:0000313" key="9">
    <source>
        <dbReference type="Proteomes" id="UP001162131"/>
    </source>
</evidence>
<evidence type="ECO:0000259" key="7">
    <source>
        <dbReference type="PROSITE" id="PS50202"/>
    </source>
</evidence>
<dbReference type="AlphaFoldDB" id="A0AAU9INH5"/>
<evidence type="ECO:0000313" key="8">
    <source>
        <dbReference type="EMBL" id="CAG9315321.1"/>
    </source>
</evidence>
<name>A0AAU9INH5_9CILI</name>
<comment type="subcellular location">
    <subcellularLocation>
        <location evidence="1">Membrane</location>
        <topology evidence="1">Single-pass type IV membrane protein</topology>
    </subcellularLocation>
</comment>
<dbReference type="InterPro" id="IPR008962">
    <property type="entry name" value="PapD-like_sf"/>
</dbReference>
<comment type="caution">
    <text evidence="8">The sequence shown here is derived from an EMBL/GenBank/DDBJ whole genome shotgun (WGS) entry which is preliminary data.</text>
</comment>
<sequence>MAEQTLNKSRELIQLIPKDKLIFQQGPQKVTTNLTLSNSTSYKIAFKLKTTSPYDFNVCPSKGFIAPCSCLKVRIVLLPISDVNTRRHKFLVLAKCVTSEDFAKIDWKDPNIEVHKLGVAFKNSYTDDINIDLESVRTCRSETIYTETDKNEVLESIEPWKVLKKRKRKGKRKKGVRFWNLYVIVAFILGILVGFFGKCLLIG</sequence>
<evidence type="ECO:0000256" key="2">
    <source>
        <dbReference type="ARBA" id="ARBA00008932"/>
    </source>
</evidence>
<keyword evidence="9" id="KW-1185">Reference proteome</keyword>